<keyword evidence="1" id="KW-1133">Transmembrane helix</keyword>
<accession>A0ABS1DKT6</accession>
<evidence type="ECO:0008006" key="4">
    <source>
        <dbReference type="Google" id="ProtNLM"/>
    </source>
</evidence>
<proteinExistence type="predicted"/>
<evidence type="ECO:0000313" key="3">
    <source>
        <dbReference type="Proteomes" id="UP001296873"/>
    </source>
</evidence>
<sequence length="856" mass="91259">MARYVILLSAISGICGIGYELLLIRWLHTAVGHTIAVSAATVTTFLAGIALGALIAHRVAPRLGRVEAVGAMTAAAIAAFIFGFGVTGLTYLVAPAGVPGAIGNAILASLPLSILSGIAVPAYAARLSEATGKLRPRAFLAIYVGYNALSALGAVLLETAIVPETGLGMGFAVLAAINLLLAIAAGRLPVRPANHEVEAGRQPTRAMMLALLVAGIGSGLSQVGVMKLGNLMFGYHAEHSVFAIALALFGLSLGTLLAARKGWTVWSLVAACGVSVASWGFLTDIWTWASSIINGMDPAVIVLAKIAALASVSLPFLIAVGAGVPLVLARASGNAATPGRLVALAAIGNVIGTLGAVIGVHALVGVPGLLTAGFLAAGVTLALTGYRTASVAVGLMGMLLPMIQPFMLHRPANAYSYWEYGQNTPADEVTVHRVWDKTVSTVRRDNETRIVIEGRTVAVLGKNLISRGELLKGLIPAAYARNHDDGLVIGLGTSHTAASVVASFERTVVVDNSPVPRVIRDLIAPEVLLPFEVHDPELVYNDAVAYLRADDRLYDAVVYTGAQATAPSVKLWALETVEAMAARMKPDGIFVTWVSAYAHPRDVLPRAMAVLGEVFTECRLVRMSSRTYNSIVCRKDDRPLVAQEMDVPEAIQPSLKKIGVNISGARLLVKRLDRGALTLFPEWEPLRIDPPWVERLMARRNLMGDQGTATQEIRDWFNQAAARTASECWAEVQIDPQSLCIDTVFASARCSGARARVLDTLADVGISDGSRHVLFDALFGLHGMGRDVEVRRILERVEAEMPSFPVEGVRRLLSGEVRNRHEVVRTLYDMRVMPWKVQQFLAQFAGISEGRYCSDR</sequence>
<dbReference type="SUPFAM" id="SSF103473">
    <property type="entry name" value="MFS general substrate transporter"/>
    <property type="match status" value="1"/>
</dbReference>
<protein>
    <recommendedName>
        <fullName evidence="4">Spermidine synthase</fullName>
    </recommendedName>
</protein>
<evidence type="ECO:0000256" key="1">
    <source>
        <dbReference type="SAM" id="Phobius"/>
    </source>
</evidence>
<feature type="transmembrane region" description="Helical" evidence="1">
    <location>
        <begin position="7"/>
        <end position="28"/>
    </location>
</feature>
<feature type="transmembrane region" description="Helical" evidence="1">
    <location>
        <begin position="341"/>
        <end position="364"/>
    </location>
</feature>
<feature type="transmembrane region" description="Helical" evidence="1">
    <location>
        <begin position="138"/>
        <end position="161"/>
    </location>
</feature>
<comment type="caution">
    <text evidence="2">The sequence shown here is derived from an EMBL/GenBank/DDBJ whole genome shotgun (WGS) entry which is preliminary data.</text>
</comment>
<feature type="transmembrane region" description="Helical" evidence="1">
    <location>
        <begin position="34"/>
        <end position="56"/>
    </location>
</feature>
<dbReference type="SUPFAM" id="SSF53335">
    <property type="entry name" value="S-adenosyl-L-methionine-dependent methyltransferases"/>
    <property type="match status" value="1"/>
</dbReference>
<dbReference type="EMBL" id="NRRL01000093">
    <property type="protein sequence ID" value="MBK1670399.1"/>
    <property type="molecule type" value="Genomic_DNA"/>
</dbReference>
<organism evidence="2 3">
    <name type="scientific">Rhodovibrio sodomensis</name>
    <dbReference type="NCBI Taxonomy" id="1088"/>
    <lineage>
        <taxon>Bacteria</taxon>
        <taxon>Pseudomonadati</taxon>
        <taxon>Pseudomonadota</taxon>
        <taxon>Alphaproteobacteria</taxon>
        <taxon>Rhodospirillales</taxon>
        <taxon>Rhodovibrionaceae</taxon>
        <taxon>Rhodovibrio</taxon>
    </lineage>
</organism>
<evidence type="ECO:0000313" key="2">
    <source>
        <dbReference type="EMBL" id="MBK1670399.1"/>
    </source>
</evidence>
<feature type="transmembrane region" description="Helical" evidence="1">
    <location>
        <begin position="105"/>
        <end position="126"/>
    </location>
</feature>
<dbReference type="InterPro" id="IPR036259">
    <property type="entry name" value="MFS_trans_sf"/>
</dbReference>
<keyword evidence="1" id="KW-0472">Membrane</keyword>
<gene>
    <name evidence="2" type="ORF">CKO28_20455</name>
</gene>
<feature type="transmembrane region" description="Helical" evidence="1">
    <location>
        <begin position="206"/>
        <end position="228"/>
    </location>
</feature>
<feature type="transmembrane region" description="Helical" evidence="1">
    <location>
        <begin position="240"/>
        <end position="258"/>
    </location>
</feature>
<keyword evidence="1" id="KW-0812">Transmembrane</keyword>
<feature type="transmembrane region" description="Helical" evidence="1">
    <location>
        <begin position="370"/>
        <end position="400"/>
    </location>
</feature>
<feature type="transmembrane region" description="Helical" evidence="1">
    <location>
        <begin position="265"/>
        <end position="282"/>
    </location>
</feature>
<feature type="transmembrane region" description="Helical" evidence="1">
    <location>
        <begin position="302"/>
        <end position="329"/>
    </location>
</feature>
<feature type="transmembrane region" description="Helical" evidence="1">
    <location>
        <begin position="68"/>
        <end position="93"/>
    </location>
</feature>
<reference evidence="2 3" key="1">
    <citation type="journal article" date="2020" name="Microorganisms">
        <title>Osmotic Adaptation and Compatible Solute Biosynthesis of Phototrophic Bacteria as Revealed from Genome Analyses.</title>
        <authorList>
            <person name="Imhoff J.F."/>
            <person name="Rahn T."/>
            <person name="Kunzel S."/>
            <person name="Keller A."/>
            <person name="Neulinger S.C."/>
        </authorList>
    </citation>
    <scope>NUCLEOTIDE SEQUENCE [LARGE SCALE GENOMIC DNA]</scope>
    <source>
        <strain evidence="2 3">DSM 9895</strain>
    </source>
</reference>
<name>A0ABS1DKT6_9PROT</name>
<feature type="transmembrane region" description="Helical" evidence="1">
    <location>
        <begin position="167"/>
        <end position="185"/>
    </location>
</feature>
<keyword evidence="3" id="KW-1185">Reference proteome</keyword>
<dbReference type="Gene3D" id="3.40.50.150">
    <property type="entry name" value="Vaccinia Virus protein VP39"/>
    <property type="match status" value="1"/>
</dbReference>
<dbReference type="Proteomes" id="UP001296873">
    <property type="component" value="Unassembled WGS sequence"/>
</dbReference>
<dbReference type="InterPro" id="IPR029063">
    <property type="entry name" value="SAM-dependent_MTases_sf"/>
</dbReference>